<dbReference type="OrthoDB" id="297496at2759"/>
<feature type="transmembrane region" description="Helical" evidence="18">
    <location>
        <begin position="313"/>
        <end position="334"/>
    </location>
</feature>
<dbReference type="InterPro" id="IPR001965">
    <property type="entry name" value="Znf_PHD"/>
</dbReference>
<evidence type="ECO:0000313" key="20">
    <source>
        <dbReference type="EnsemblMetazoa" id="XP_014242306.1"/>
    </source>
</evidence>
<dbReference type="SUPFAM" id="SSF81324">
    <property type="entry name" value="Voltage-gated potassium channels"/>
    <property type="match status" value="2"/>
</dbReference>
<evidence type="ECO:0000256" key="1">
    <source>
        <dbReference type="ARBA" id="ARBA00004141"/>
    </source>
</evidence>
<dbReference type="GO" id="GO:0030322">
    <property type="term" value="P:stabilization of membrane potential"/>
    <property type="evidence" value="ECO:0007669"/>
    <property type="project" value="TreeGrafter"/>
</dbReference>
<dbReference type="GO" id="GO:0008270">
    <property type="term" value="F:zinc ion binding"/>
    <property type="evidence" value="ECO:0007669"/>
    <property type="project" value="UniProtKB-KW"/>
</dbReference>
<dbReference type="InterPro" id="IPR019786">
    <property type="entry name" value="Zinc_finger_PHD-type_CS"/>
</dbReference>
<dbReference type="SUPFAM" id="SSF57903">
    <property type="entry name" value="FYVE/PHD zinc finger"/>
    <property type="match status" value="1"/>
</dbReference>
<evidence type="ECO:0000259" key="19">
    <source>
        <dbReference type="PROSITE" id="PS50016"/>
    </source>
</evidence>
<dbReference type="Gene3D" id="1.10.287.70">
    <property type="match status" value="1"/>
</dbReference>
<dbReference type="KEGG" id="clec:106662618"/>
<dbReference type="InterPro" id="IPR013083">
    <property type="entry name" value="Znf_RING/FYVE/PHD"/>
</dbReference>
<evidence type="ECO:0000256" key="10">
    <source>
        <dbReference type="ARBA" id="ARBA00022958"/>
    </source>
</evidence>
<dbReference type="InterPro" id="IPR019787">
    <property type="entry name" value="Znf_PHD-finger"/>
</dbReference>
<protein>
    <recommendedName>
        <fullName evidence="19">PHD-type domain-containing protein</fullName>
    </recommendedName>
</protein>
<keyword evidence="8" id="KW-0631">Potassium channel</keyword>
<dbReference type="GO" id="GO:0015271">
    <property type="term" value="F:outward rectifier potassium channel activity"/>
    <property type="evidence" value="ECO:0007669"/>
    <property type="project" value="TreeGrafter"/>
</dbReference>
<feature type="domain" description="PHD-type" evidence="19">
    <location>
        <begin position="5"/>
        <end position="61"/>
    </location>
</feature>
<dbReference type="InterPro" id="IPR011011">
    <property type="entry name" value="Znf_FYVE_PHD"/>
</dbReference>
<comment type="similarity">
    <text evidence="2 16">Belongs to the two pore domain potassium channel (TC 1.A.1.8) family.</text>
</comment>
<feature type="transmembrane region" description="Helical" evidence="18">
    <location>
        <begin position="213"/>
        <end position="237"/>
    </location>
</feature>
<keyword evidence="6" id="KW-0479">Metal-binding</keyword>
<feature type="transmembrane region" description="Helical" evidence="18">
    <location>
        <begin position="406"/>
        <end position="427"/>
    </location>
</feature>
<reference evidence="20" key="1">
    <citation type="submission" date="2022-01" db="UniProtKB">
        <authorList>
            <consortium name="EnsemblMetazoa"/>
        </authorList>
    </citation>
    <scope>IDENTIFICATION</scope>
</reference>
<feature type="coiled-coil region" evidence="17">
    <location>
        <begin position="86"/>
        <end position="120"/>
    </location>
</feature>
<evidence type="ECO:0000256" key="14">
    <source>
        <dbReference type="ARBA" id="ARBA00023303"/>
    </source>
</evidence>
<dbReference type="GO" id="GO:0005886">
    <property type="term" value="C:plasma membrane"/>
    <property type="evidence" value="ECO:0007669"/>
    <property type="project" value="TreeGrafter"/>
</dbReference>
<dbReference type="AlphaFoldDB" id="A0A8I6TDV8"/>
<dbReference type="GO" id="GO:0022841">
    <property type="term" value="F:potassium ion leak channel activity"/>
    <property type="evidence" value="ECO:0007669"/>
    <property type="project" value="TreeGrafter"/>
</dbReference>
<evidence type="ECO:0000256" key="8">
    <source>
        <dbReference type="ARBA" id="ARBA00022826"/>
    </source>
</evidence>
<dbReference type="OMA" id="WITEVTH"/>
<dbReference type="SMART" id="SM00249">
    <property type="entry name" value="PHD"/>
    <property type="match status" value="1"/>
</dbReference>
<dbReference type="RefSeq" id="XP_014242306.1">
    <property type="nucleotide sequence ID" value="XM_014386820.2"/>
</dbReference>
<evidence type="ECO:0000256" key="11">
    <source>
        <dbReference type="ARBA" id="ARBA00022989"/>
    </source>
</evidence>
<keyword evidence="7 15" id="KW-0863">Zinc-finger</keyword>
<dbReference type="InterPro" id="IPR003280">
    <property type="entry name" value="2pore_dom_K_chnl"/>
</dbReference>
<dbReference type="Pfam" id="PF07885">
    <property type="entry name" value="Ion_trans_2"/>
    <property type="match status" value="2"/>
</dbReference>
<evidence type="ECO:0000256" key="18">
    <source>
        <dbReference type="SAM" id="Phobius"/>
    </source>
</evidence>
<dbReference type="PROSITE" id="PS01359">
    <property type="entry name" value="ZF_PHD_1"/>
    <property type="match status" value="1"/>
</dbReference>
<keyword evidence="4" id="KW-0633">Potassium transport</keyword>
<keyword evidence="3 16" id="KW-0813">Transport</keyword>
<keyword evidence="13 18" id="KW-0472">Membrane</keyword>
<dbReference type="Proteomes" id="UP000494040">
    <property type="component" value="Unassembled WGS sequence"/>
</dbReference>
<dbReference type="InterPro" id="IPR003092">
    <property type="entry name" value="2pore_dom_K_chnl_TASK"/>
</dbReference>
<accession>A0A8I6TDV8</accession>
<dbReference type="Gene3D" id="3.30.40.10">
    <property type="entry name" value="Zinc/RING finger domain, C3HC4 (zinc finger)"/>
    <property type="match status" value="1"/>
</dbReference>
<dbReference type="CDD" id="cd15489">
    <property type="entry name" value="PHD_SF"/>
    <property type="match status" value="1"/>
</dbReference>
<keyword evidence="5 16" id="KW-0812">Transmembrane</keyword>
<keyword evidence="9" id="KW-0862">Zinc</keyword>
<evidence type="ECO:0000256" key="16">
    <source>
        <dbReference type="RuleBase" id="RU003857"/>
    </source>
</evidence>
<dbReference type="PRINTS" id="PR01333">
    <property type="entry name" value="2POREKCHANEL"/>
</dbReference>
<keyword evidence="14 16" id="KW-0407">Ion channel</keyword>
<sequence>MVDTSGKCFKCSKKTNVLNPGLICNKCKKVFHGECLIPPLDSFQMKTLAEGGWLCKKCFRNVEKSTLKGTAAKREIVENQRQLDIIKELKSLLELAEMSLDDLLERHNKLNRMNKFLNQENLILARRLAHLDGSYKMKVEFLEKITQRKAPTVKVDYIQNALKMARARDEMAGTGEDNVTKDFNTFAKYAGLKKNETWAFILQGKIKKMSKSWFTHFALFFIIIIYTCIGAVIFQLLEGNIPLDEPMDKAALTKEFSSRLDNNTKKFGSFNSTDQTNEYQQNVIKDMQEFEAIVRKRHAYESRIERGPDELNWGFYSSAFFCCTVYTTIGYGLIYPITPWGQIAVIIYATIGIPLFLITLADFGALLTRSLKYIWNFPGRRSRKEMVDNNEQEKQMESINTSADKVPIVVAMSVLLIYLVVGAIFFAVGEPWSYFDSMYFLFISVTTVGYGDFVPQVNWYLFLYMIYLYLGLAIATMALNVVRETMIHTMDKTSAKFGHTLDIYIDEMNM</sequence>
<dbReference type="PROSITE" id="PS50016">
    <property type="entry name" value="ZF_PHD_2"/>
    <property type="match status" value="1"/>
</dbReference>
<evidence type="ECO:0000256" key="3">
    <source>
        <dbReference type="ARBA" id="ARBA00022448"/>
    </source>
</evidence>
<evidence type="ECO:0000256" key="4">
    <source>
        <dbReference type="ARBA" id="ARBA00022538"/>
    </source>
</evidence>
<dbReference type="Pfam" id="PF00628">
    <property type="entry name" value="PHD"/>
    <property type="match status" value="1"/>
</dbReference>
<feature type="transmembrane region" description="Helical" evidence="18">
    <location>
        <begin position="459"/>
        <end position="482"/>
    </location>
</feature>
<dbReference type="EnsemblMetazoa" id="XM_014386820.2">
    <property type="protein sequence ID" value="XP_014242306.1"/>
    <property type="gene ID" value="LOC106662618"/>
</dbReference>
<dbReference type="PRINTS" id="PR01095">
    <property type="entry name" value="TASKCHANNEL"/>
</dbReference>
<keyword evidence="10" id="KW-0630">Potassium</keyword>
<organism evidence="20 21">
    <name type="scientific">Cimex lectularius</name>
    <name type="common">Bed bug</name>
    <name type="synonym">Acanthia lectularia</name>
    <dbReference type="NCBI Taxonomy" id="79782"/>
    <lineage>
        <taxon>Eukaryota</taxon>
        <taxon>Metazoa</taxon>
        <taxon>Ecdysozoa</taxon>
        <taxon>Arthropoda</taxon>
        <taxon>Hexapoda</taxon>
        <taxon>Insecta</taxon>
        <taxon>Pterygota</taxon>
        <taxon>Neoptera</taxon>
        <taxon>Paraneoptera</taxon>
        <taxon>Hemiptera</taxon>
        <taxon>Heteroptera</taxon>
        <taxon>Panheteroptera</taxon>
        <taxon>Cimicomorpha</taxon>
        <taxon>Cimicidae</taxon>
        <taxon>Cimex</taxon>
    </lineage>
</organism>
<keyword evidence="12 16" id="KW-0406">Ion transport</keyword>
<evidence type="ECO:0000256" key="17">
    <source>
        <dbReference type="SAM" id="Coils"/>
    </source>
</evidence>
<dbReference type="PANTHER" id="PTHR11003">
    <property type="entry name" value="POTASSIUM CHANNEL, SUBFAMILY K"/>
    <property type="match status" value="1"/>
</dbReference>
<evidence type="ECO:0000256" key="13">
    <source>
        <dbReference type="ARBA" id="ARBA00023136"/>
    </source>
</evidence>
<dbReference type="InterPro" id="IPR013099">
    <property type="entry name" value="K_chnl_dom"/>
</dbReference>
<keyword evidence="11 18" id="KW-1133">Transmembrane helix</keyword>
<proteinExistence type="inferred from homology"/>
<keyword evidence="17" id="KW-0175">Coiled coil</keyword>
<evidence type="ECO:0000256" key="12">
    <source>
        <dbReference type="ARBA" id="ARBA00023065"/>
    </source>
</evidence>
<evidence type="ECO:0000256" key="5">
    <source>
        <dbReference type="ARBA" id="ARBA00022692"/>
    </source>
</evidence>
<evidence type="ECO:0000256" key="7">
    <source>
        <dbReference type="ARBA" id="ARBA00022771"/>
    </source>
</evidence>
<dbReference type="GeneID" id="106662618"/>
<dbReference type="PANTHER" id="PTHR11003:SF335">
    <property type="entry name" value="POTASSIUM CHANNEL DOMAIN-CONTAINING PROTEIN"/>
    <property type="match status" value="1"/>
</dbReference>
<evidence type="ECO:0000313" key="21">
    <source>
        <dbReference type="Proteomes" id="UP000494040"/>
    </source>
</evidence>
<evidence type="ECO:0000256" key="6">
    <source>
        <dbReference type="ARBA" id="ARBA00022723"/>
    </source>
</evidence>
<comment type="subcellular location">
    <subcellularLocation>
        <location evidence="1">Membrane</location>
        <topology evidence="1">Multi-pass membrane protein</topology>
    </subcellularLocation>
</comment>
<evidence type="ECO:0000256" key="2">
    <source>
        <dbReference type="ARBA" id="ARBA00006666"/>
    </source>
</evidence>
<evidence type="ECO:0000256" key="15">
    <source>
        <dbReference type="PROSITE-ProRule" id="PRU00146"/>
    </source>
</evidence>
<feature type="transmembrane region" description="Helical" evidence="18">
    <location>
        <begin position="346"/>
        <end position="367"/>
    </location>
</feature>
<name>A0A8I6TDV8_CIMLE</name>
<keyword evidence="21" id="KW-1185">Reference proteome</keyword>
<evidence type="ECO:0000256" key="9">
    <source>
        <dbReference type="ARBA" id="ARBA00022833"/>
    </source>
</evidence>